<reference evidence="1 2" key="1">
    <citation type="submission" date="2018-08" db="EMBL/GenBank/DDBJ databases">
        <title>Genomic investigation of the strawberry pathogen Phytophthora fragariae indicates pathogenicity is determined by transcriptional variation in three key races.</title>
        <authorList>
            <person name="Adams T.M."/>
            <person name="Armitage A.D."/>
            <person name="Sobczyk M.K."/>
            <person name="Bates H.J."/>
            <person name="Dunwell J.M."/>
            <person name="Nellist C.F."/>
            <person name="Harrison R.J."/>
        </authorList>
    </citation>
    <scope>NUCLEOTIDE SEQUENCE [LARGE SCALE GENOMIC DNA]</scope>
    <source>
        <strain evidence="1 2">SCRP333</strain>
    </source>
</reference>
<dbReference type="AlphaFoldDB" id="A0A6A4F890"/>
<proteinExistence type="predicted"/>
<evidence type="ECO:0000313" key="2">
    <source>
        <dbReference type="Proteomes" id="UP000434957"/>
    </source>
</evidence>
<name>A0A6A4F890_9STRA</name>
<gene>
    <name evidence="1" type="ORF">PR003_g13606</name>
</gene>
<protein>
    <submittedName>
        <fullName evidence="1">Uncharacterized protein</fullName>
    </submittedName>
</protein>
<organism evidence="1 2">
    <name type="scientific">Phytophthora rubi</name>
    <dbReference type="NCBI Taxonomy" id="129364"/>
    <lineage>
        <taxon>Eukaryota</taxon>
        <taxon>Sar</taxon>
        <taxon>Stramenopiles</taxon>
        <taxon>Oomycota</taxon>
        <taxon>Peronosporomycetes</taxon>
        <taxon>Peronosporales</taxon>
        <taxon>Peronosporaceae</taxon>
        <taxon>Phytophthora</taxon>
    </lineage>
</organism>
<sequence>MGPPFCSFLGFCCVFFAAFSGSESFVTFFIVSDLAFFFFFLSKAPSSHAASSAPELEAF</sequence>
<dbReference type="Proteomes" id="UP000434957">
    <property type="component" value="Unassembled WGS sequence"/>
</dbReference>
<dbReference type="EMBL" id="QXFT01000864">
    <property type="protein sequence ID" value="KAE9334266.1"/>
    <property type="molecule type" value="Genomic_DNA"/>
</dbReference>
<keyword evidence="2" id="KW-1185">Reference proteome</keyword>
<accession>A0A6A4F890</accession>
<comment type="caution">
    <text evidence="1">The sequence shown here is derived from an EMBL/GenBank/DDBJ whole genome shotgun (WGS) entry which is preliminary data.</text>
</comment>
<evidence type="ECO:0000313" key="1">
    <source>
        <dbReference type="EMBL" id="KAE9334266.1"/>
    </source>
</evidence>